<feature type="transmembrane region" description="Helical" evidence="1">
    <location>
        <begin position="62"/>
        <end position="88"/>
    </location>
</feature>
<keyword evidence="3" id="KW-1185">Reference proteome</keyword>
<comment type="caution">
    <text evidence="2">The sequence shown here is derived from an EMBL/GenBank/DDBJ whole genome shotgun (WGS) entry which is preliminary data.</text>
</comment>
<dbReference type="Proteomes" id="UP001233999">
    <property type="component" value="Unassembled WGS sequence"/>
</dbReference>
<proteinExistence type="predicted"/>
<gene>
    <name evidence="2" type="ORF">L9F63_023217</name>
</gene>
<dbReference type="AlphaFoldDB" id="A0AAD7ZK71"/>
<keyword evidence="1" id="KW-0472">Membrane</keyword>
<evidence type="ECO:0000256" key="1">
    <source>
        <dbReference type="SAM" id="Phobius"/>
    </source>
</evidence>
<accession>A0AAD7ZK71</accession>
<keyword evidence="1" id="KW-0812">Transmembrane</keyword>
<reference evidence="2" key="2">
    <citation type="submission" date="2023-05" db="EMBL/GenBank/DDBJ databases">
        <authorList>
            <person name="Fouks B."/>
        </authorList>
    </citation>
    <scope>NUCLEOTIDE SEQUENCE</scope>
    <source>
        <strain evidence="2">Stay&amp;Tobe</strain>
        <tissue evidence="2">Testes</tissue>
    </source>
</reference>
<reference evidence="2" key="1">
    <citation type="journal article" date="2023" name="IScience">
        <title>Live-bearing cockroach genome reveals convergent evolutionary mechanisms linked to viviparity in insects and beyond.</title>
        <authorList>
            <person name="Fouks B."/>
            <person name="Harrison M.C."/>
            <person name="Mikhailova A.A."/>
            <person name="Marchal E."/>
            <person name="English S."/>
            <person name="Carruthers M."/>
            <person name="Jennings E.C."/>
            <person name="Chiamaka E.L."/>
            <person name="Frigard R.A."/>
            <person name="Pippel M."/>
            <person name="Attardo G.M."/>
            <person name="Benoit J.B."/>
            <person name="Bornberg-Bauer E."/>
            <person name="Tobe S.S."/>
        </authorList>
    </citation>
    <scope>NUCLEOTIDE SEQUENCE</scope>
    <source>
        <strain evidence="2">Stay&amp;Tobe</strain>
    </source>
</reference>
<evidence type="ECO:0000313" key="3">
    <source>
        <dbReference type="Proteomes" id="UP001233999"/>
    </source>
</evidence>
<protein>
    <submittedName>
        <fullName evidence="2">Uncharacterized protein</fullName>
    </submittedName>
</protein>
<feature type="non-terminal residue" evidence="2">
    <location>
        <position position="1"/>
    </location>
</feature>
<feature type="non-terminal residue" evidence="2">
    <location>
        <position position="103"/>
    </location>
</feature>
<dbReference type="EMBL" id="JASPKZ010007880">
    <property type="protein sequence ID" value="KAJ9581597.1"/>
    <property type="molecule type" value="Genomic_DNA"/>
</dbReference>
<organism evidence="2 3">
    <name type="scientific">Diploptera punctata</name>
    <name type="common">Pacific beetle cockroach</name>
    <dbReference type="NCBI Taxonomy" id="6984"/>
    <lineage>
        <taxon>Eukaryota</taxon>
        <taxon>Metazoa</taxon>
        <taxon>Ecdysozoa</taxon>
        <taxon>Arthropoda</taxon>
        <taxon>Hexapoda</taxon>
        <taxon>Insecta</taxon>
        <taxon>Pterygota</taxon>
        <taxon>Neoptera</taxon>
        <taxon>Polyneoptera</taxon>
        <taxon>Dictyoptera</taxon>
        <taxon>Blattodea</taxon>
        <taxon>Blaberoidea</taxon>
        <taxon>Blaberidae</taxon>
        <taxon>Diplopterinae</taxon>
        <taxon>Diploptera</taxon>
    </lineage>
</organism>
<sequence>ELMDFLLLRVALLLFNYTKRRFEIRFRYSVYQDQFYNVCVHRLKIRSLYFTKIGILMFEEDLVCVCVVMMFVLFFHYLALLCVSPHLIHLGSRLYSEAMCPKS</sequence>
<evidence type="ECO:0000313" key="2">
    <source>
        <dbReference type="EMBL" id="KAJ9581597.1"/>
    </source>
</evidence>
<name>A0AAD7ZK71_DIPPU</name>
<keyword evidence="1" id="KW-1133">Transmembrane helix</keyword>